<dbReference type="GO" id="GO:0050660">
    <property type="term" value="F:flavin adenine dinucleotide binding"/>
    <property type="evidence" value="ECO:0007669"/>
    <property type="project" value="InterPro"/>
</dbReference>
<evidence type="ECO:0000313" key="5">
    <source>
        <dbReference type="EMBL" id="KAK4182701.1"/>
    </source>
</evidence>
<dbReference type="GO" id="GO:0004499">
    <property type="term" value="F:N,N-dimethylaniline monooxygenase activity"/>
    <property type="evidence" value="ECO:0007669"/>
    <property type="project" value="InterPro"/>
</dbReference>
<organism evidence="5 6">
    <name type="scientific">Podospora australis</name>
    <dbReference type="NCBI Taxonomy" id="1536484"/>
    <lineage>
        <taxon>Eukaryota</taxon>
        <taxon>Fungi</taxon>
        <taxon>Dikarya</taxon>
        <taxon>Ascomycota</taxon>
        <taxon>Pezizomycotina</taxon>
        <taxon>Sordariomycetes</taxon>
        <taxon>Sordariomycetidae</taxon>
        <taxon>Sordariales</taxon>
        <taxon>Podosporaceae</taxon>
        <taxon>Podospora</taxon>
    </lineage>
</organism>
<keyword evidence="2" id="KW-0285">Flavoprotein</keyword>
<dbReference type="SUPFAM" id="SSF51905">
    <property type="entry name" value="FAD/NAD(P)-binding domain"/>
    <property type="match status" value="2"/>
</dbReference>
<keyword evidence="3" id="KW-0274">FAD</keyword>
<dbReference type="InterPro" id="IPR036188">
    <property type="entry name" value="FAD/NAD-bd_sf"/>
</dbReference>
<dbReference type="EMBL" id="MU864621">
    <property type="protein sequence ID" value="KAK4182701.1"/>
    <property type="molecule type" value="Genomic_DNA"/>
</dbReference>
<keyword evidence="4" id="KW-0560">Oxidoreductase</keyword>
<name>A0AAN6WK19_9PEZI</name>
<protein>
    <recommendedName>
        <fullName evidence="7">Monooxygenase</fullName>
    </recommendedName>
</protein>
<dbReference type="AlphaFoldDB" id="A0AAN6WK19"/>
<comment type="caution">
    <text evidence="5">The sequence shown here is derived from an EMBL/GenBank/DDBJ whole genome shotgun (WGS) entry which is preliminary data.</text>
</comment>
<evidence type="ECO:0000256" key="1">
    <source>
        <dbReference type="ARBA" id="ARBA00009183"/>
    </source>
</evidence>
<proteinExistence type="inferred from homology"/>
<evidence type="ECO:0008006" key="7">
    <source>
        <dbReference type="Google" id="ProtNLM"/>
    </source>
</evidence>
<accession>A0AAN6WK19</accession>
<evidence type="ECO:0000256" key="4">
    <source>
        <dbReference type="ARBA" id="ARBA00023002"/>
    </source>
</evidence>
<gene>
    <name evidence="5" type="ORF">QBC35DRAFT_509483</name>
</gene>
<dbReference type="Proteomes" id="UP001302126">
    <property type="component" value="Unassembled WGS sequence"/>
</dbReference>
<dbReference type="InterPro" id="IPR020946">
    <property type="entry name" value="Flavin_mOase-like"/>
</dbReference>
<evidence type="ECO:0000313" key="6">
    <source>
        <dbReference type="Proteomes" id="UP001302126"/>
    </source>
</evidence>
<dbReference type="Pfam" id="PF00743">
    <property type="entry name" value="FMO-like"/>
    <property type="match status" value="2"/>
</dbReference>
<keyword evidence="6" id="KW-1185">Reference proteome</keyword>
<dbReference type="PANTHER" id="PTHR23023">
    <property type="entry name" value="DIMETHYLANILINE MONOOXYGENASE"/>
    <property type="match status" value="1"/>
</dbReference>
<reference evidence="5" key="2">
    <citation type="submission" date="2023-05" db="EMBL/GenBank/DDBJ databases">
        <authorList>
            <consortium name="Lawrence Berkeley National Laboratory"/>
            <person name="Steindorff A."/>
            <person name="Hensen N."/>
            <person name="Bonometti L."/>
            <person name="Westerberg I."/>
            <person name="Brannstrom I.O."/>
            <person name="Guillou S."/>
            <person name="Cros-Aarteil S."/>
            <person name="Calhoun S."/>
            <person name="Haridas S."/>
            <person name="Kuo A."/>
            <person name="Mondo S."/>
            <person name="Pangilinan J."/>
            <person name="Riley R."/>
            <person name="Labutti K."/>
            <person name="Andreopoulos B."/>
            <person name="Lipzen A."/>
            <person name="Chen C."/>
            <person name="Yanf M."/>
            <person name="Daum C."/>
            <person name="Ng V."/>
            <person name="Clum A."/>
            <person name="Ohm R."/>
            <person name="Martin F."/>
            <person name="Silar P."/>
            <person name="Natvig D."/>
            <person name="Lalanne C."/>
            <person name="Gautier V."/>
            <person name="Ament-Velasquez S.L."/>
            <person name="Kruys A."/>
            <person name="Hutchinson M.I."/>
            <person name="Powell A.J."/>
            <person name="Barry K."/>
            <person name="Miller A.N."/>
            <person name="Grigoriev I.V."/>
            <person name="Debuchy R."/>
            <person name="Gladieux P."/>
            <person name="Thoren M.H."/>
            <person name="Johannesson H."/>
        </authorList>
    </citation>
    <scope>NUCLEOTIDE SEQUENCE</scope>
    <source>
        <strain evidence="5">PSN309</strain>
    </source>
</reference>
<dbReference type="InterPro" id="IPR050346">
    <property type="entry name" value="FMO-like"/>
</dbReference>
<evidence type="ECO:0000256" key="3">
    <source>
        <dbReference type="ARBA" id="ARBA00022827"/>
    </source>
</evidence>
<reference evidence="5" key="1">
    <citation type="journal article" date="2023" name="Mol. Phylogenet. Evol.">
        <title>Genome-scale phylogeny and comparative genomics of the fungal order Sordariales.</title>
        <authorList>
            <person name="Hensen N."/>
            <person name="Bonometti L."/>
            <person name="Westerberg I."/>
            <person name="Brannstrom I.O."/>
            <person name="Guillou S."/>
            <person name="Cros-Aarteil S."/>
            <person name="Calhoun S."/>
            <person name="Haridas S."/>
            <person name="Kuo A."/>
            <person name="Mondo S."/>
            <person name="Pangilinan J."/>
            <person name="Riley R."/>
            <person name="LaButti K."/>
            <person name="Andreopoulos B."/>
            <person name="Lipzen A."/>
            <person name="Chen C."/>
            <person name="Yan M."/>
            <person name="Daum C."/>
            <person name="Ng V."/>
            <person name="Clum A."/>
            <person name="Steindorff A."/>
            <person name="Ohm R.A."/>
            <person name="Martin F."/>
            <person name="Silar P."/>
            <person name="Natvig D.O."/>
            <person name="Lalanne C."/>
            <person name="Gautier V."/>
            <person name="Ament-Velasquez S.L."/>
            <person name="Kruys A."/>
            <person name="Hutchinson M.I."/>
            <person name="Powell A.J."/>
            <person name="Barry K."/>
            <person name="Miller A.N."/>
            <person name="Grigoriev I.V."/>
            <person name="Debuchy R."/>
            <person name="Gladieux P."/>
            <person name="Hiltunen Thoren M."/>
            <person name="Johannesson H."/>
        </authorList>
    </citation>
    <scope>NUCLEOTIDE SEQUENCE</scope>
    <source>
        <strain evidence="5">PSN309</strain>
    </source>
</reference>
<sequence length="502" mass="57302">MMTGSTEKPIRSVAIIGAGAAGAVTAAAFKAEHYFDRIRVYERRETTGGVWIHDVGPRHPPQVQPGSVAFEIDPPLKVPDNLPQQTDPNHQERYSHTSLYENLTTNTPDIAMCFSDQRFAYGPFVPHYVTKQYIDNYFAQHKTDSFLVLNTTLEDLSKLPPSTPGGFNRWKLTLRKHDPVLDVDLWWEETYDAVVLATGHYSVPYVPYVPGLKEYTAKSPDRVIHSKWYRSPSLFTNKRVLIIGNSTSGHDISLDLLSSVKLPLSQSRRSSSRWDGNGPPQGIEWKPVITEYIPDSGRIVFADGSYLDDIDVVIYCTGYQPSFPFWNAENNGRELYDYRAGRLLRNYQHTFLQDFPSLGMVGLPRVLTFRSFEYQAIALARYWAGREWSELTPVWAQAKWEQARAEKTRRERRKFHDIPWDNGETEEWFGWLYRFAGLGSLSGDGRVPPVLGRDVVWAVENLKKYPEPGKGDEKSANAELDGTVEEDWVIVVREEKDSLAFI</sequence>
<evidence type="ECO:0000256" key="2">
    <source>
        <dbReference type="ARBA" id="ARBA00022630"/>
    </source>
</evidence>
<dbReference type="Pfam" id="PF13450">
    <property type="entry name" value="NAD_binding_8"/>
    <property type="match status" value="1"/>
</dbReference>
<dbReference type="GO" id="GO:0050661">
    <property type="term" value="F:NADP binding"/>
    <property type="evidence" value="ECO:0007669"/>
    <property type="project" value="InterPro"/>
</dbReference>
<comment type="similarity">
    <text evidence="1">Belongs to the FMO family.</text>
</comment>
<dbReference type="Gene3D" id="3.50.50.60">
    <property type="entry name" value="FAD/NAD(P)-binding domain"/>
    <property type="match status" value="2"/>
</dbReference>